<dbReference type="HOGENOM" id="CLU_1939522_0_0_1"/>
<gene>
    <name evidence="1" type="ORF">CY34DRAFT_584225</name>
</gene>
<sequence>MSLDFVALVCSVHVMYTETRTHRGGLHQTDTGRELVRSGILGHSSDDAWFSLYLLFSEMNLIESFPVDQPHPQLSLKSSRDVSEPEPVGDGMLHSTNLRLLVALEHLLGFKFLSPDHLTALENIWKIEME</sequence>
<proteinExistence type="predicted"/>
<evidence type="ECO:0000313" key="1">
    <source>
        <dbReference type="EMBL" id="KIK48797.1"/>
    </source>
</evidence>
<keyword evidence="2" id="KW-1185">Reference proteome</keyword>
<reference evidence="1 2" key="1">
    <citation type="submission" date="2014-04" db="EMBL/GenBank/DDBJ databases">
        <authorList>
            <consortium name="DOE Joint Genome Institute"/>
            <person name="Kuo A."/>
            <person name="Ruytinx J."/>
            <person name="Rineau F."/>
            <person name="Colpaert J."/>
            <person name="Kohler A."/>
            <person name="Nagy L.G."/>
            <person name="Floudas D."/>
            <person name="Copeland A."/>
            <person name="Barry K.W."/>
            <person name="Cichocki N."/>
            <person name="Veneault-Fourrey C."/>
            <person name="LaButti K."/>
            <person name="Lindquist E.A."/>
            <person name="Lipzen A."/>
            <person name="Lundell T."/>
            <person name="Morin E."/>
            <person name="Murat C."/>
            <person name="Sun H."/>
            <person name="Tunlid A."/>
            <person name="Henrissat B."/>
            <person name="Grigoriev I.V."/>
            <person name="Hibbett D.S."/>
            <person name="Martin F."/>
            <person name="Nordberg H.P."/>
            <person name="Cantor M.N."/>
            <person name="Hua S.X."/>
        </authorList>
    </citation>
    <scope>NUCLEOTIDE SEQUENCE [LARGE SCALE GENOMIC DNA]</scope>
    <source>
        <strain evidence="1 2">UH-Slu-Lm8-n1</strain>
    </source>
</reference>
<accession>A0A0D0BT32</accession>
<dbReference type="EMBL" id="KN835136">
    <property type="protein sequence ID" value="KIK48797.1"/>
    <property type="molecule type" value="Genomic_DNA"/>
</dbReference>
<protein>
    <submittedName>
        <fullName evidence="1">Uncharacterized protein</fullName>
    </submittedName>
</protein>
<organism evidence="1 2">
    <name type="scientific">Suillus luteus UH-Slu-Lm8-n1</name>
    <dbReference type="NCBI Taxonomy" id="930992"/>
    <lineage>
        <taxon>Eukaryota</taxon>
        <taxon>Fungi</taxon>
        <taxon>Dikarya</taxon>
        <taxon>Basidiomycota</taxon>
        <taxon>Agaricomycotina</taxon>
        <taxon>Agaricomycetes</taxon>
        <taxon>Agaricomycetidae</taxon>
        <taxon>Boletales</taxon>
        <taxon>Suillineae</taxon>
        <taxon>Suillaceae</taxon>
        <taxon>Suillus</taxon>
    </lineage>
</organism>
<dbReference type="AlphaFoldDB" id="A0A0D0BT32"/>
<dbReference type="InParanoid" id="A0A0D0BT32"/>
<evidence type="ECO:0000313" key="2">
    <source>
        <dbReference type="Proteomes" id="UP000054485"/>
    </source>
</evidence>
<reference evidence="2" key="2">
    <citation type="submission" date="2015-01" db="EMBL/GenBank/DDBJ databases">
        <title>Evolutionary Origins and Diversification of the Mycorrhizal Mutualists.</title>
        <authorList>
            <consortium name="DOE Joint Genome Institute"/>
            <consortium name="Mycorrhizal Genomics Consortium"/>
            <person name="Kohler A."/>
            <person name="Kuo A."/>
            <person name="Nagy L.G."/>
            <person name="Floudas D."/>
            <person name="Copeland A."/>
            <person name="Barry K.W."/>
            <person name="Cichocki N."/>
            <person name="Veneault-Fourrey C."/>
            <person name="LaButti K."/>
            <person name="Lindquist E.A."/>
            <person name="Lipzen A."/>
            <person name="Lundell T."/>
            <person name="Morin E."/>
            <person name="Murat C."/>
            <person name="Riley R."/>
            <person name="Ohm R."/>
            <person name="Sun H."/>
            <person name="Tunlid A."/>
            <person name="Henrissat B."/>
            <person name="Grigoriev I.V."/>
            <person name="Hibbett D.S."/>
            <person name="Martin F."/>
        </authorList>
    </citation>
    <scope>NUCLEOTIDE SEQUENCE [LARGE SCALE GENOMIC DNA]</scope>
    <source>
        <strain evidence="2">UH-Slu-Lm8-n1</strain>
    </source>
</reference>
<dbReference type="Proteomes" id="UP000054485">
    <property type="component" value="Unassembled WGS sequence"/>
</dbReference>
<name>A0A0D0BT32_9AGAM</name>